<evidence type="ECO:0000256" key="2">
    <source>
        <dbReference type="ARBA" id="ARBA00022737"/>
    </source>
</evidence>
<dbReference type="EMBL" id="CP026995">
    <property type="protein sequence ID" value="QLH05658.1"/>
    <property type="molecule type" value="Genomic_DNA"/>
</dbReference>
<dbReference type="InterPro" id="IPR003959">
    <property type="entry name" value="ATPase_AAA_core"/>
</dbReference>
<dbReference type="Pfam" id="PF00004">
    <property type="entry name" value="AAA"/>
    <property type="match status" value="2"/>
</dbReference>
<dbReference type="PANTHER" id="PTHR23077">
    <property type="entry name" value="AAA-FAMILY ATPASE"/>
    <property type="match status" value="1"/>
</dbReference>
<reference evidence="7 8" key="1">
    <citation type="submission" date="2018-02" db="EMBL/GenBank/DDBJ databases">
        <title>Complete genome of Nitrosopumilus ureaphilus PS0.</title>
        <authorList>
            <person name="Qin W."/>
            <person name="Zheng Y."/>
            <person name="Stahl D.A."/>
        </authorList>
    </citation>
    <scope>NUCLEOTIDE SEQUENCE [LARGE SCALE GENOMIC DNA]</scope>
    <source>
        <strain evidence="7 8">PS0</strain>
    </source>
</reference>
<dbReference type="PROSITE" id="PS00674">
    <property type="entry name" value="AAA"/>
    <property type="match status" value="2"/>
</dbReference>
<keyword evidence="2" id="KW-0677">Repeat</keyword>
<evidence type="ECO:0000259" key="5">
    <source>
        <dbReference type="SMART" id="SM00382"/>
    </source>
</evidence>
<dbReference type="InterPro" id="IPR027417">
    <property type="entry name" value="P-loop_NTPase"/>
</dbReference>
<dbReference type="Gene3D" id="3.40.50.300">
    <property type="entry name" value="P-loop containing nucleotide triphosphate hydrolases"/>
    <property type="match status" value="2"/>
</dbReference>
<protein>
    <submittedName>
        <fullName evidence="7">AAA family ATPase</fullName>
    </submittedName>
</protein>
<evidence type="ECO:0000256" key="1">
    <source>
        <dbReference type="ARBA" id="ARBA00009833"/>
    </source>
</evidence>
<dbReference type="SUPFAM" id="SSF52540">
    <property type="entry name" value="P-loop containing nucleoside triphosphate hydrolases"/>
    <property type="match status" value="2"/>
</dbReference>
<dbReference type="GO" id="GO:0005524">
    <property type="term" value="F:ATP binding"/>
    <property type="evidence" value="ECO:0007669"/>
    <property type="project" value="UniProtKB-KW"/>
</dbReference>
<dbReference type="GO" id="GO:0005737">
    <property type="term" value="C:cytoplasm"/>
    <property type="evidence" value="ECO:0007669"/>
    <property type="project" value="UniProtKB-ARBA"/>
</dbReference>
<organism evidence="7 8">
    <name type="scientific">Nitrosopumilus ureiphilus</name>
    <dbReference type="NCBI Taxonomy" id="1470067"/>
    <lineage>
        <taxon>Archaea</taxon>
        <taxon>Nitrososphaerota</taxon>
        <taxon>Nitrososphaeria</taxon>
        <taxon>Nitrosopumilales</taxon>
        <taxon>Nitrosopumilaceae</taxon>
        <taxon>Nitrosopumilus</taxon>
    </lineage>
</organism>
<proteinExistence type="inferred from homology"/>
<dbReference type="InterPro" id="IPR003593">
    <property type="entry name" value="AAA+_ATPase"/>
</dbReference>
<dbReference type="OrthoDB" id="77269at2157"/>
<gene>
    <name evidence="7" type="ORF">C5F50_00055</name>
</gene>
<dbReference type="FunFam" id="1.10.8.60:FF:000057">
    <property type="entry name" value="AAA family ATPase, CDC48 subfamily"/>
    <property type="match status" value="1"/>
</dbReference>
<dbReference type="Proteomes" id="UP000509478">
    <property type="component" value="Chromosome"/>
</dbReference>
<dbReference type="InterPro" id="IPR005938">
    <property type="entry name" value="AAA_ATPase_CDC48"/>
</dbReference>
<dbReference type="SUPFAM" id="SSF50692">
    <property type="entry name" value="ADC-like"/>
    <property type="match status" value="1"/>
</dbReference>
<dbReference type="InterPro" id="IPR004201">
    <property type="entry name" value="Cdc48_dom2"/>
</dbReference>
<dbReference type="InterPro" id="IPR009010">
    <property type="entry name" value="Asp_de-COase-like_dom_sf"/>
</dbReference>
<keyword evidence="3" id="KW-0547">Nucleotide-binding</keyword>
<feature type="domain" description="CDC48 N-terminal subdomain" evidence="6">
    <location>
        <begin position="5"/>
        <end position="89"/>
    </location>
</feature>
<dbReference type="Gene3D" id="3.10.330.10">
    <property type="match status" value="1"/>
</dbReference>
<dbReference type="InterPro" id="IPR050168">
    <property type="entry name" value="AAA_ATPase_domain"/>
</dbReference>
<dbReference type="FunFam" id="3.40.50.300:FF:000018">
    <property type="entry name" value="Cell division control 48"/>
    <property type="match status" value="1"/>
</dbReference>
<dbReference type="FunFam" id="3.40.50.300:FF:000012">
    <property type="entry name" value="Transitional endoplasmic reticulum ATPase"/>
    <property type="match status" value="1"/>
</dbReference>
<dbReference type="Gene3D" id="1.10.8.60">
    <property type="match status" value="2"/>
</dbReference>
<dbReference type="SMART" id="SM01073">
    <property type="entry name" value="CDC48_N"/>
    <property type="match status" value="1"/>
</dbReference>
<name>A0A7D5R537_9ARCH</name>
<dbReference type="CDD" id="cd19511">
    <property type="entry name" value="RecA-like_CDC48_r2-like"/>
    <property type="match status" value="1"/>
</dbReference>
<comment type="similarity">
    <text evidence="1">Belongs to the AAA ATPase family. CDC48 subfamily.</text>
</comment>
<keyword evidence="4" id="KW-0067">ATP-binding</keyword>
<dbReference type="NCBIfam" id="TIGR01243">
    <property type="entry name" value="CDC48"/>
    <property type="match status" value="1"/>
</dbReference>
<dbReference type="KEGG" id="nue:C5F50_00055"/>
<dbReference type="GO" id="GO:0016887">
    <property type="term" value="F:ATP hydrolysis activity"/>
    <property type="evidence" value="ECO:0007669"/>
    <property type="project" value="InterPro"/>
</dbReference>
<feature type="domain" description="AAA+ ATPase" evidence="5">
    <location>
        <begin position="210"/>
        <end position="346"/>
    </location>
</feature>
<dbReference type="Pfam" id="PF02933">
    <property type="entry name" value="CDC48_2"/>
    <property type="match status" value="1"/>
</dbReference>
<dbReference type="SMART" id="SM00382">
    <property type="entry name" value="AAA"/>
    <property type="match status" value="2"/>
</dbReference>
<dbReference type="AlphaFoldDB" id="A0A7D5R537"/>
<dbReference type="PANTHER" id="PTHR23077:SF171">
    <property type="entry name" value="NUCLEAR VALOSIN-CONTAINING PROTEIN-LIKE"/>
    <property type="match status" value="1"/>
</dbReference>
<feature type="domain" description="AAA+ ATPase" evidence="5">
    <location>
        <begin position="483"/>
        <end position="621"/>
    </location>
</feature>
<accession>A0A7D5R537</accession>
<dbReference type="RefSeq" id="WP_179371711.1">
    <property type="nucleotide sequence ID" value="NZ_CP026995.1"/>
</dbReference>
<evidence type="ECO:0000256" key="4">
    <source>
        <dbReference type="ARBA" id="ARBA00022840"/>
    </source>
</evidence>
<keyword evidence="8" id="KW-1185">Reference proteome</keyword>
<dbReference type="Gene3D" id="2.40.40.20">
    <property type="match status" value="1"/>
</dbReference>
<evidence type="ECO:0000259" key="6">
    <source>
        <dbReference type="SMART" id="SM01073"/>
    </source>
</evidence>
<dbReference type="InterPro" id="IPR029067">
    <property type="entry name" value="CDC48_domain_2-like_sf"/>
</dbReference>
<sequence>MSEIVLKIDEIPQQHVGKGRAIVDPKIIEDQKWNTGQILELTYNKKTHVKLWPGAPEEYGAGIIKVDGMTRQNIGAGIGDKISLKSVEAENAEQIVLSPTEKISAEGLQEYMIYNYLNHVFTTGDSVSLNTQMGGRVQFIVTSTKPSKPVLVTENTVFKLGSMTKAVDVSVPRITYDELGGLKHEVLKIREMVELPMRHPELFEKIGVEAPKGVLLYGPPGTGKTLLAKAVAGETNAHFISLSGPEIMGKYYGESEEKIREIFSQAEENSPSIIFIDEIDSIAPKRDEVSGEVEKRIVSQLLTLMDGMKSRGKVVVIAATNRPDSIDPALRRPGRFDREIEIGIPDTEGRFDILSIHTRGMPIDEKVDLKQISKITHGFVGADLEILSKEAAMRSLRRILPEIDLDEEKISSEILQKIQITSEDFRDALKEVRPSALREVQVQIPDVSWDDVGGLDKLKEELLEAVEWPMKYKEAFDYVDVESPKGILLHGPPGTGKTLIAKALAKTTESNFISIKGPELLSKWVGESEKGVREIFRKARQAAPCIIFLDEVDALVPRRGSGDSGSHVTENVVSQILTEIDGLEELHNVLIIGATNRLDIVDEALLRPGRFDRIIEVPNPDAKGRQHIFEIHTKKKPLASDVDIIKLVELTDGFSGAEIAAVANRAAITALKRYVSGKSQNVKEIKITQEDLIDSIDKVRPQKKEASIPQSIK</sequence>
<dbReference type="Pfam" id="PF17862">
    <property type="entry name" value="AAA_lid_3"/>
    <property type="match status" value="2"/>
</dbReference>
<dbReference type="InterPro" id="IPR003960">
    <property type="entry name" value="ATPase_AAA_CS"/>
</dbReference>
<evidence type="ECO:0000313" key="8">
    <source>
        <dbReference type="Proteomes" id="UP000509478"/>
    </source>
</evidence>
<dbReference type="Pfam" id="PF02359">
    <property type="entry name" value="CDC48_N"/>
    <property type="match status" value="1"/>
</dbReference>
<evidence type="ECO:0000313" key="7">
    <source>
        <dbReference type="EMBL" id="QLH05658.1"/>
    </source>
</evidence>
<dbReference type="GeneID" id="56066403"/>
<dbReference type="InterPro" id="IPR041569">
    <property type="entry name" value="AAA_lid_3"/>
</dbReference>
<dbReference type="InterPro" id="IPR003338">
    <property type="entry name" value="CDC4_N-term_subdom"/>
</dbReference>
<evidence type="ECO:0000256" key="3">
    <source>
        <dbReference type="ARBA" id="ARBA00022741"/>
    </source>
</evidence>
<dbReference type="SUPFAM" id="SSF54585">
    <property type="entry name" value="Cdc48 domain 2-like"/>
    <property type="match status" value="1"/>
</dbReference>